<organism evidence="2 3">
    <name type="scientific">Amycolatopsis carbonis</name>
    <dbReference type="NCBI Taxonomy" id="715471"/>
    <lineage>
        <taxon>Bacteria</taxon>
        <taxon>Bacillati</taxon>
        <taxon>Actinomycetota</taxon>
        <taxon>Actinomycetes</taxon>
        <taxon>Pseudonocardiales</taxon>
        <taxon>Pseudonocardiaceae</taxon>
        <taxon>Amycolatopsis</taxon>
    </lineage>
</organism>
<dbReference type="InterPro" id="IPR014710">
    <property type="entry name" value="RmlC-like_jellyroll"/>
</dbReference>
<evidence type="ECO:0000313" key="2">
    <source>
        <dbReference type="EMBL" id="WIX76708.1"/>
    </source>
</evidence>
<feature type="region of interest" description="Disordered" evidence="1">
    <location>
        <begin position="1"/>
        <end position="31"/>
    </location>
</feature>
<dbReference type="GO" id="GO:0047869">
    <property type="term" value="F:dimethylpropiothetin dethiomethylase activity"/>
    <property type="evidence" value="ECO:0007669"/>
    <property type="project" value="InterPro"/>
</dbReference>
<accession>A0A9Y2IE59</accession>
<sequence>MGEQNVPPAAIKPDRRTDRREMTSVTAGNSTPATAAVTALVTDLARRLASEGLPEHAADLRSTHPTAPDAPAAPSAALPALRHLPKALRIARTDDATGLAQALTSARWTQTNTYVRNPPNERFLRGYAHCTLLGPATALPVAIDPAGLVTLGVLLLGPHLHYPPHWHPADEVYLPLTTARWSTDQSPYKAREPGTILHHTPTQSHAIHTDAVPLLALYLWRGDLHTPARLITPPH</sequence>
<dbReference type="Pfam" id="PF16867">
    <property type="entry name" value="DMSP_lyase"/>
    <property type="match status" value="1"/>
</dbReference>
<feature type="compositionally biased region" description="Basic and acidic residues" evidence="1">
    <location>
        <begin position="12"/>
        <end position="22"/>
    </location>
</feature>
<dbReference type="EMBL" id="CP127294">
    <property type="protein sequence ID" value="WIX76708.1"/>
    <property type="molecule type" value="Genomic_DNA"/>
</dbReference>
<name>A0A9Y2IE59_9PSEU</name>
<dbReference type="Proteomes" id="UP001236014">
    <property type="component" value="Chromosome"/>
</dbReference>
<proteinExistence type="predicted"/>
<gene>
    <name evidence="2" type="ORF">QRX50_35440</name>
</gene>
<dbReference type="AlphaFoldDB" id="A0A9Y2IE59"/>
<dbReference type="InterPro" id="IPR031723">
    <property type="entry name" value="DMSP_lyase"/>
</dbReference>
<dbReference type="KEGG" id="acab:QRX50_35440"/>
<reference evidence="2 3" key="1">
    <citation type="submission" date="2023-06" db="EMBL/GenBank/DDBJ databases">
        <authorList>
            <person name="Oyuntsetseg B."/>
            <person name="Kim S.B."/>
        </authorList>
    </citation>
    <scope>NUCLEOTIDE SEQUENCE [LARGE SCALE GENOMIC DNA]</scope>
    <source>
        <strain evidence="2 3">2-15</strain>
    </source>
</reference>
<evidence type="ECO:0000256" key="1">
    <source>
        <dbReference type="SAM" id="MobiDB-lite"/>
    </source>
</evidence>
<evidence type="ECO:0000313" key="3">
    <source>
        <dbReference type="Proteomes" id="UP001236014"/>
    </source>
</evidence>
<dbReference type="Gene3D" id="2.60.120.10">
    <property type="entry name" value="Jelly Rolls"/>
    <property type="match status" value="1"/>
</dbReference>
<dbReference type="RefSeq" id="WP_285967456.1">
    <property type="nucleotide sequence ID" value="NZ_CP127294.1"/>
</dbReference>
<keyword evidence="2" id="KW-0456">Lyase</keyword>
<protein>
    <submittedName>
        <fullName evidence="2">Dimethylsulfonioproprionate lyase family protein</fullName>
    </submittedName>
</protein>
<keyword evidence="3" id="KW-1185">Reference proteome</keyword>